<accession>A0A4U1BME7</accession>
<dbReference type="PROSITE" id="PS51257">
    <property type="entry name" value="PROKAR_LIPOPROTEIN"/>
    <property type="match status" value="1"/>
</dbReference>
<dbReference type="InterPro" id="IPR025491">
    <property type="entry name" value="DUF4382"/>
</dbReference>
<gene>
    <name evidence="2" type="ORF">FCL40_01710</name>
</gene>
<feature type="domain" description="DUF4382" evidence="1">
    <location>
        <begin position="27"/>
        <end position="186"/>
    </location>
</feature>
<evidence type="ECO:0000313" key="2">
    <source>
        <dbReference type="EMBL" id="TKB51298.1"/>
    </source>
</evidence>
<proteinExistence type="predicted"/>
<evidence type="ECO:0000259" key="1">
    <source>
        <dbReference type="Pfam" id="PF14321"/>
    </source>
</evidence>
<keyword evidence="3" id="KW-1185">Reference proteome</keyword>
<name>A0A4U1BME7_9GAMM</name>
<comment type="caution">
    <text evidence="2">The sequence shown here is derived from an EMBL/GenBank/DDBJ whole genome shotgun (WGS) entry which is preliminary data.</text>
</comment>
<evidence type="ECO:0000313" key="3">
    <source>
        <dbReference type="Proteomes" id="UP000305674"/>
    </source>
</evidence>
<protein>
    <submittedName>
        <fullName evidence="2">DUF4382 domain-containing protein</fullName>
    </submittedName>
</protein>
<sequence length="334" mass="35542">MIKPLSVLSLALLVAGCGGGSSSSPQTGQFGLAVSDAPVEQADEVVLFFNEVVLVPEDGGEPVTIDLSEDGPDSVDLLQYTGSDSATLVNGQVLPVGDYTMCLYALDGDGSEQLSYVNTQDQGVVPLKVNSKGSCQGVQGNTDQAGRIFFNRPFTINTGINNFVAEFNLRQGLVDPQGQEGMYIKPTAVQLVNLAGAGNIAGVLAEQQREACEADMASLLEVSEFSHVAYLYAGERDRSTMGDLVGEAGYPAESPLVAPVATADISLDEASGEYRYEFGFIGEGNYSIGYSCVANFDLPESHETEEQDFTFYQHYTPVQVQPGQTTTQNLDPIL</sequence>
<dbReference type="Proteomes" id="UP000305674">
    <property type="component" value="Unassembled WGS sequence"/>
</dbReference>
<dbReference type="AlphaFoldDB" id="A0A4U1BME7"/>
<dbReference type="OrthoDB" id="7062064at2"/>
<dbReference type="EMBL" id="SWCI01000001">
    <property type="protein sequence ID" value="TKB51298.1"/>
    <property type="molecule type" value="Genomic_DNA"/>
</dbReference>
<dbReference type="Pfam" id="PF14321">
    <property type="entry name" value="DUF4382"/>
    <property type="match status" value="1"/>
</dbReference>
<reference evidence="2 3" key="1">
    <citation type="submission" date="2019-04" db="EMBL/GenBank/DDBJ databases">
        <authorList>
            <person name="Hwang J.C."/>
        </authorList>
    </citation>
    <scope>NUCLEOTIDE SEQUENCE [LARGE SCALE GENOMIC DNA]</scope>
    <source>
        <strain evidence="2 3">IMCC35001</strain>
    </source>
</reference>
<dbReference type="RefSeq" id="WP_136850719.1">
    <property type="nucleotide sequence ID" value="NZ_SWCI01000001.1"/>
</dbReference>
<organism evidence="2 3">
    <name type="scientific">Ferrimonas sediminicola</name>
    <dbReference type="NCBI Taxonomy" id="2569538"/>
    <lineage>
        <taxon>Bacteria</taxon>
        <taxon>Pseudomonadati</taxon>
        <taxon>Pseudomonadota</taxon>
        <taxon>Gammaproteobacteria</taxon>
        <taxon>Alteromonadales</taxon>
        <taxon>Ferrimonadaceae</taxon>
        <taxon>Ferrimonas</taxon>
    </lineage>
</organism>